<gene>
    <name evidence="3" type="ORF">WOLCODRAFT_16187</name>
</gene>
<dbReference type="EMBL" id="KB468053">
    <property type="protein sequence ID" value="PCH39904.1"/>
    <property type="molecule type" value="Genomic_DNA"/>
</dbReference>
<dbReference type="Proteomes" id="UP000218811">
    <property type="component" value="Unassembled WGS sequence"/>
</dbReference>
<keyword evidence="4" id="KW-1185">Reference proteome</keyword>
<evidence type="ECO:0000313" key="3">
    <source>
        <dbReference type="EMBL" id="PCH39904.1"/>
    </source>
</evidence>
<name>A0A2H3JT78_WOLCO</name>
<reference evidence="3 4" key="1">
    <citation type="journal article" date="2012" name="Science">
        <title>The Paleozoic origin of enzymatic lignin decomposition reconstructed from 31 fungal genomes.</title>
        <authorList>
            <person name="Floudas D."/>
            <person name="Binder M."/>
            <person name="Riley R."/>
            <person name="Barry K."/>
            <person name="Blanchette R.A."/>
            <person name="Henrissat B."/>
            <person name="Martinez A.T."/>
            <person name="Otillar R."/>
            <person name="Spatafora J.W."/>
            <person name="Yadav J.S."/>
            <person name="Aerts A."/>
            <person name="Benoit I."/>
            <person name="Boyd A."/>
            <person name="Carlson A."/>
            <person name="Copeland A."/>
            <person name="Coutinho P.M."/>
            <person name="de Vries R.P."/>
            <person name="Ferreira P."/>
            <person name="Findley K."/>
            <person name="Foster B."/>
            <person name="Gaskell J."/>
            <person name="Glotzer D."/>
            <person name="Gorecki P."/>
            <person name="Heitman J."/>
            <person name="Hesse C."/>
            <person name="Hori C."/>
            <person name="Igarashi K."/>
            <person name="Jurgens J.A."/>
            <person name="Kallen N."/>
            <person name="Kersten P."/>
            <person name="Kohler A."/>
            <person name="Kuees U."/>
            <person name="Kumar T.K.A."/>
            <person name="Kuo A."/>
            <person name="LaButti K."/>
            <person name="Larrondo L.F."/>
            <person name="Lindquist E."/>
            <person name="Ling A."/>
            <person name="Lombard V."/>
            <person name="Lucas S."/>
            <person name="Lundell T."/>
            <person name="Martin R."/>
            <person name="McLaughlin D.J."/>
            <person name="Morgenstern I."/>
            <person name="Morin E."/>
            <person name="Murat C."/>
            <person name="Nagy L.G."/>
            <person name="Nolan M."/>
            <person name="Ohm R.A."/>
            <person name="Patyshakuliyeva A."/>
            <person name="Rokas A."/>
            <person name="Ruiz-Duenas F.J."/>
            <person name="Sabat G."/>
            <person name="Salamov A."/>
            <person name="Samejima M."/>
            <person name="Schmutz J."/>
            <person name="Slot J.C."/>
            <person name="St John F."/>
            <person name="Stenlid J."/>
            <person name="Sun H."/>
            <person name="Sun S."/>
            <person name="Syed K."/>
            <person name="Tsang A."/>
            <person name="Wiebenga A."/>
            <person name="Young D."/>
            <person name="Pisabarro A."/>
            <person name="Eastwood D.C."/>
            <person name="Martin F."/>
            <person name="Cullen D."/>
            <person name="Grigoriev I.V."/>
            <person name="Hibbett D.S."/>
        </authorList>
    </citation>
    <scope>NUCLEOTIDE SEQUENCE [LARGE SCALE GENOMIC DNA]</scope>
    <source>
        <strain evidence="3 4">MD-104</strain>
    </source>
</reference>
<sequence>MSSPTFSLDANSSSGCTFIGISVAIFLYGISCAQTAYYFKAYPKDSLALRSICSPPYLLFNLSNASLSGVLTPPEYVYPLHCFGPWESRDTAAFCHSYSIQLKRRNSIKSTYFGVRVLSIVTRATDQTFLLGRAGINRGNDTSSAIVAVELTGFGSGIGQYHLYRENGLLIVIPVISSSHRLPIPSLMGPLCTLLADIYITLMLTWILSKNKTGLERTNNTVTQLITFAITRGFFTAAIAQDWHRFTHLGQLVLYWLEIGSFPPKLYWVMFHFPEAGDAHHILLA</sequence>
<organism evidence="3 4">
    <name type="scientific">Wolfiporia cocos (strain MD-104)</name>
    <name type="common">Brown rot fungus</name>
    <dbReference type="NCBI Taxonomy" id="742152"/>
    <lineage>
        <taxon>Eukaryota</taxon>
        <taxon>Fungi</taxon>
        <taxon>Dikarya</taxon>
        <taxon>Basidiomycota</taxon>
        <taxon>Agaricomycotina</taxon>
        <taxon>Agaricomycetes</taxon>
        <taxon>Polyporales</taxon>
        <taxon>Phaeolaceae</taxon>
        <taxon>Wolfiporia</taxon>
    </lineage>
</organism>
<dbReference type="PANTHER" id="PTHR40465:SF1">
    <property type="entry name" value="DUF6534 DOMAIN-CONTAINING PROTEIN"/>
    <property type="match status" value="1"/>
</dbReference>
<feature type="transmembrane region" description="Helical" evidence="1">
    <location>
        <begin position="12"/>
        <end position="30"/>
    </location>
</feature>
<keyword evidence="1" id="KW-0472">Membrane</keyword>
<evidence type="ECO:0000256" key="1">
    <source>
        <dbReference type="SAM" id="Phobius"/>
    </source>
</evidence>
<keyword evidence="1" id="KW-0812">Transmembrane</keyword>
<protein>
    <recommendedName>
        <fullName evidence="2">DUF6534 domain-containing protein</fullName>
    </recommendedName>
</protein>
<dbReference type="Pfam" id="PF20152">
    <property type="entry name" value="DUF6534"/>
    <property type="match status" value="1"/>
</dbReference>
<dbReference type="InterPro" id="IPR045339">
    <property type="entry name" value="DUF6534"/>
</dbReference>
<feature type="domain" description="DUF6534" evidence="2">
    <location>
        <begin position="194"/>
        <end position="273"/>
    </location>
</feature>
<dbReference type="OrthoDB" id="3265526at2759"/>
<evidence type="ECO:0000259" key="2">
    <source>
        <dbReference type="Pfam" id="PF20152"/>
    </source>
</evidence>
<dbReference type="PANTHER" id="PTHR40465">
    <property type="entry name" value="CHROMOSOME 1, WHOLE GENOME SHOTGUN SEQUENCE"/>
    <property type="match status" value="1"/>
</dbReference>
<keyword evidence="1" id="KW-1133">Transmembrane helix</keyword>
<feature type="transmembrane region" description="Helical" evidence="1">
    <location>
        <begin position="187"/>
        <end position="209"/>
    </location>
</feature>
<proteinExistence type="predicted"/>
<evidence type="ECO:0000313" key="4">
    <source>
        <dbReference type="Proteomes" id="UP000218811"/>
    </source>
</evidence>
<accession>A0A2H3JT78</accession>
<dbReference type="AlphaFoldDB" id="A0A2H3JT78"/>